<dbReference type="GO" id="GO:0004056">
    <property type="term" value="F:argininosuccinate lyase activity"/>
    <property type="evidence" value="ECO:0007669"/>
    <property type="project" value="InterPro"/>
</dbReference>
<keyword evidence="1" id="KW-0456">Lyase</keyword>
<proteinExistence type="predicted"/>
<name>A0A091ULB3_NIPNI</name>
<sequence>DKMMGGRFVGSTDPVMEMLNASITYDQRLAEVDVQGSMAYAKALEKAGI</sequence>
<dbReference type="InterPro" id="IPR024083">
    <property type="entry name" value="Fumarase/histidase_N"/>
</dbReference>
<dbReference type="PANTHER" id="PTHR43814:SF1">
    <property type="entry name" value="ARGININOSUCCINATE LYASE"/>
    <property type="match status" value="1"/>
</dbReference>
<organism evidence="1 2">
    <name type="scientific">Nipponia nippon</name>
    <name type="common">Crested ibis</name>
    <name type="synonym">Ibis nippon</name>
    <dbReference type="NCBI Taxonomy" id="128390"/>
    <lineage>
        <taxon>Eukaryota</taxon>
        <taxon>Metazoa</taxon>
        <taxon>Chordata</taxon>
        <taxon>Craniata</taxon>
        <taxon>Vertebrata</taxon>
        <taxon>Euteleostomi</taxon>
        <taxon>Archelosauria</taxon>
        <taxon>Archosauria</taxon>
        <taxon>Dinosauria</taxon>
        <taxon>Saurischia</taxon>
        <taxon>Theropoda</taxon>
        <taxon>Coelurosauria</taxon>
        <taxon>Aves</taxon>
        <taxon>Neognathae</taxon>
        <taxon>Neoaves</taxon>
        <taxon>Aequornithes</taxon>
        <taxon>Pelecaniformes</taxon>
        <taxon>Threskiornithidae</taxon>
        <taxon>Nipponia</taxon>
    </lineage>
</organism>
<dbReference type="Gene3D" id="1.10.275.10">
    <property type="entry name" value="Fumarase/aspartase (N-terminal domain)"/>
    <property type="match status" value="1"/>
</dbReference>
<dbReference type="SUPFAM" id="SSF48557">
    <property type="entry name" value="L-aspartase-like"/>
    <property type="match status" value="1"/>
</dbReference>
<dbReference type="GO" id="GO:0005829">
    <property type="term" value="C:cytosol"/>
    <property type="evidence" value="ECO:0007669"/>
    <property type="project" value="TreeGrafter"/>
</dbReference>
<dbReference type="EMBL" id="KL409726">
    <property type="protein sequence ID" value="KFQ91471.1"/>
    <property type="molecule type" value="Genomic_DNA"/>
</dbReference>
<dbReference type="Proteomes" id="UP000053283">
    <property type="component" value="Unassembled WGS sequence"/>
</dbReference>
<dbReference type="AlphaFoldDB" id="A0A091ULB3"/>
<feature type="non-terminal residue" evidence="1">
    <location>
        <position position="49"/>
    </location>
</feature>
<dbReference type="PANTHER" id="PTHR43814">
    <property type="entry name" value="ARGININOSUCCINATE LYASE"/>
    <property type="match status" value="1"/>
</dbReference>
<dbReference type="STRING" id="128390.A0A091ULB3"/>
<protein>
    <submittedName>
        <fullName evidence="1">Argininosuccinate lyase</fullName>
    </submittedName>
</protein>
<dbReference type="GO" id="GO:0042450">
    <property type="term" value="P:L-arginine biosynthetic process via ornithine"/>
    <property type="evidence" value="ECO:0007669"/>
    <property type="project" value="InterPro"/>
</dbReference>
<gene>
    <name evidence="1" type="ORF">Y956_06470</name>
</gene>
<keyword evidence="2" id="KW-1185">Reference proteome</keyword>
<dbReference type="InterPro" id="IPR008948">
    <property type="entry name" value="L-Aspartase-like"/>
</dbReference>
<reference evidence="1 2" key="1">
    <citation type="submission" date="2014-04" db="EMBL/GenBank/DDBJ databases">
        <title>Genome evolution of avian class.</title>
        <authorList>
            <person name="Zhang G."/>
            <person name="Li C."/>
        </authorList>
    </citation>
    <scope>NUCLEOTIDE SEQUENCE [LARGE SCALE GENOMIC DNA]</scope>
    <source>
        <strain evidence="1">BGI_Y956</strain>
    </source>
</reference>
<dbReference type="InterPro" id="IPR009049">
    <property type="entry name" value="Argininosuccinate_lyase"/>
</dbReference>
<accession>A0A091ULB3</accession>
<evidence type="ECO:0000313" key="2">
    <source>
        <dbReference type="Proteomes" id="UP000053283"/>
    </source>
</evidence>
<evidence type="ECO:0000313" key="1">
    <source>
        <dbReference type="EMBL" id="KFQ91471.1"/>
    </source>
</evidence>
<feature type="non-terminal residue" evidence="1">
    <location>
        <position position="1"/>
    </location>
</feature>